<dbReference type="PANTHER" id="PTHR35527:SF2">
    <property type="entry name" value="HYDROLASE"/>
    <property type="match status" value="1"/>
</dbReference>
<dbReference type="RefSeq" id="WP_100919960.1">
    <property type="nucleotide sequence ID" value="NZ_CP020370.1"/>
</dbReference>
<keyword evidence="2" id="KW-0378">Hydrolase</keyword>
<evidence type="ECO:0000313" key="4">
    <source>
        <dbReference type="EMBL" id="AUB82222.1"/>
    </source>
</evidence>
<gene>
    <name evidence="4" type="ORF">THSYN_15545</name>
</gene>
<dbReference type="Proteomes" id="UP000232638">
    <property type="component" value="Chromosome"/>
</dbReference>
<dbReference type="KEGG" id="tsy:THSYN_15545"/>
<dbReference type="AlphaFoldDB" id="A0A2K8U9E8"/>
<dbReference type="OrthoDB" id="9794717at2"/>
<dbReference type="GO" id="GO:0016787">
    <property type="term" value="F:hydrolase activity"/>
    <property type="evidence" value="ECO:0007669"/>
    <property type="project" value="UniProtKB-KW"/>
</dbReference>
<proteinExistence type="inferred from homology"/>
<dbReference type="PANTHER" id="PTHR35527">
    <property type="entry name" value="CHOLOYLGLYCINE HYDROLASE"/>
    <property type="match status" value="1"/>
</dbReference>
<evidence type="ECO:0000313" key="5">
    <source>
        <dbReference type="Proteomes" id="UP000232638"/>
    </source>
</evidence>
<dbReference type="InterPro" id="IPR029055">
    <property type="entry name" value="Ntn_hydrolases_N"/>
</dbReference>
<evidence type="ECO:0000256" key="1">
    <source>
        <dbReference type="ARBA" id="ARBA00006625"/>
    </source>
</evidence>
<feature type="domain" description="Choloylglycine hydrolase/NAAA C-terminal" evidence="3">
    <location>
        <begin position="8"/>
        <end position="261"/>
    </location>
</feature>
<reference evidence="4 5" key="1">
    <citation type="submission" date="2017-03" db="EMBL/GenBank/DDBJ databases">
        <title>Complete genome sequence of Candidatus 'Thiodictyon syntrophicum' sp. nov. strain Cad16T, a photolithoautotroph purple sulfur bacterium isolated from an alpine meromictic lake.</title>
        <authorList>
            <person name="Luedin S.M."/>
            <person name="Pothier J.F."/>
            <person name="Danza F."/>
            <person name="Storelli N."/>
            <person name="Wittwer M."/>
            <person name="Tonolla M."/>
        </authorList>
    </citation>
    <scope>NUCLEOTIDE SEQUENCE [LARGE SCALE GENOMIC DNA]</scope>
    <source>
        <strain evidence="4 5">Cad16T</strain>
    </source>
</reference>
<comment type="similarity">
    <text evidence="1">Belongs to the peptidase C59 family.</text>
</comment>
<dbReference type="SUPFAM" id="SSF56235">
    <property type="entry name" value="N-terminal nucleophile aminohydrolases (Ntn hydrolases)"/>
    <property type="match status" value="1"/>
</dbReference>
<dbReference type="InterPro" id="IPR029132">
    <property type="entry name" value="CBAH/NAAA_C"/>
</dbReference>
<dbReference type="EMBL" id="CP020370">
    <property type="protein sequence ID" value="AUB82222.1"/>
    <property type="molecule type" value="Genomic_DNA"/>
</dbReference>
<dbReference type="Pfam" id="PF02275">
    <property type="entry name" value="CBAH"/>
    <property type="match status" value="1"/>
</dbReference>
<evidence type="ECO:0000259" key="3">
    <source>
        <dbReference type="Pfam" id="PF02275"/>
    </source>
</evidence>
<evidence type="ECO:0000256" key="2">
    <source>
        <dbReference type="ARBA" id="ARBA00022801"/>
    </source>
</evidence>
<accession>A0A2K8U9E8</accession>
<dbReference type="InterPro" id="IPR052193">
    <property type="entry name" value="Peptidase_C59"/>
</dbReference>
<keyword evidence="5" id="KW-1185">Reference proteome</keyword>
<sequence>MAKVEDLSTDGMSEAGLSVGTLYFPGFAGYQPFPADGKHAVSNLDFSNWALSQFATVEEVRAALSRIVVYDLTLPPLGPQALHWAIADAQGGAIVVEYVGGKLSVHDNPIGVMTNAPPFDWHLTNLRAHINLTNINVDGLKLGTVEVPPLGQGTGLLGLPGDYTPPSRFLKAVALAYSAVPVATASEGVNLAFHILNAVDIPIGAVAEKVPSKTGGAPTLAYEQTQWATVHDLKNRISYFRTYGNLDLRKVELKRVDFDGKAIQHVAMPTVMEVKDVTPTATQ</sequence>
<protein>
    <recommendedName>
        <fullName evidence="3">Choloylglycine hydrolase/NAAA C-terminal domain-containing protein</fullName>
    </recommendedName>
</protein>
<name>A0A2K8U9E8_9GAMM</name>
<dbReference type="Gene3D" id="3.60.60.10">
    <property type="entry name" value="Penicillin V Acylase, Chain A"/>
    <property type="match status" value="1"/>
</dbReference>
<organism evidence="4 5">
    <name type="scientific">Candidatus Thiodictyon syntrophicum</name>
    <dbReference type="NCBI Taxonomy" id="1166950"/>
    <lineage>
        <taxon>Bacteria</taxon>
        <taxon>Pseudomonadati</taxon>
        <taxon>Pseudomonadota</taxon>
        <taxon>Gammaproteobacteria</taxon>
        <taxon>Chromatiales</taxon>
        <taxon>Chromatiaceae</taxon>
        <taxon>Thiodictyon</taxon>
    </lineage>
</organism>